<organism evidence="3">
    <name type="scientific">Lyngbya confervoides BDU141951</name>
    <dbReference type="NCBI Taxonomy" id="1574623"/>
    <lineage>
        <taxon>Bacteria</taxon>
        <taxon>Bacillati</taxon>
        <taxon>Cyanobacteriota</taxon>
        <taxon>Cyanophyceae</taxon>
        <taxon>Oscillatoriophycideae</taxon>
        <taxon>Oscillatoriales</taxon>
        <taxon>Microcoleaceae</taxon>
        <taxon>Lyngbya</taxon>
    </lineage>
</organism>
<dbReference type="InterPro" id="IPR003788">
    <property type="entry name" value="NDUFAF7"/>
</dbReference>
<sequence>MPVSLGKPELCAVIRDRIQRSPQQQIPFADFMALALYQPDYGYYTSQAEPLGMEGDFATSVHLGPDFGELLAEQLVEMWHHLGRPHPFHLVEMGPGQGLLADTILAYLQRQYWDCFAAVHYTLVETSAALRQVQQTRLVRWQAASVPIDWRELADLPAESVTGCCFSNELVDALPVHRVTLTADGWQEQYVTHREGAKPPFSLVLGPLSQPALSSYFDWVGVVPSQPTYPDGYTTEVNLAALDWLKEVATKLHRGYVLTIDYGYTAERYYSPARSQGTLQCYYQHAHHNDPLINIGQQDITAHVDFTALELQGDRVGLSNLGQVPQELFLMALGLGDRLNQLMQMEASDPQAVRYALQRREALHQLMNPLGVGKFNVLIQGKGLETLEQKTLKGLTLPPLM</sequence>
<dbReference type="Pfam" id="PF02636">
    <property type="entry name" value="Methyltransf_28"/>
    <property type="match status" value="1"/>
</dbReference>
<dbReference type="EMBL" id="JTHE02000003">
    <property type="protein sequence ID" value="NEV69056.1"/>
    <property type="molecule type" value="Genomic_DNA"/>
</dbReference>
<reference evidence="3" key="2">
    <citation type="journal article" date="2015" name="Genome Announc.">
        <title>Draft Genome Sequence of Filamentous Marine Cyanobacterium Lyngbya confervoides Strain BDU141951.</title>
        <authorList>
            <person name="Chandrababunaidu M.M."/>
            <person name="Sen D."/>
            <person name="Tripathy S."/>
        </authorList>
    </citation>
    <scope>NUCLEOTIDE SEQUENCE</scope>
    <source>
        <strain evidence="3">BDU141951</strain>
    </source>
</reference>
<protein>
    <submittedName>
        <fullName evidence="3">Class I SAM-dependent methyltransferase</fullName>
    </submittedName>
</protein>
<dbReference type="GO" id="GO:0035243">
    <property type="term" value="F:protein-arginine omega-N symmetric methyltransferase activity"/>
    <property type="evidence" value="ECO:0007669"/>
    <property type="project" value="TreeGrafter"/>
</dbReference>
<dbReference type="Gene3D" id="3.40.50.12710">
    <property type="match status" value="1"/>
</dbReference>
<gene>
    <name evidence="3" type="ORF">QQ91_018305</name>
</gene>
<reference evidence="3" key="1">
    <citation type="submission" date="2014-11" db="EMBL/GenBank/DDBJ databases">
        <authorList>
            <person name="Malar M.C."/>
            <person name="Sen D."/>
            <person name="Tripathy S."/>
        </authorList>
    </citation>
    <scope>NUCLEOTIDE SEQUENCE</scope>
    <source>
        <strain evidence="3">BDU141951</strain>
    </source>
</reference>
<evidence type="ECO:0000313" key="3">
    <source>
        <dbReference type="EMBL" id="NEV69056.1"/>
    </source>
</evidence>
<proteinExistence type="predicted"/>
<evidence type="ECO:0000256" key="2">
    <source>
        <dbReference type="ARBA" id="ARBA00022679"/>
    </source>
</evidence>
<name>A0A0C1YIR6_9CYAN</name>
<dbReference type="AlphaFoldDB" id="A0A0C1YIR6"/>
<accession>A0A0C1YIR6</accession>
<keyword evidence="1 3" id="KW-0489">Methyltransferase</keyword>
<dbReference type="PANTHER" id="PTHR12049">
    <property type="entry name" value="PROTEIN ARGININE METHYLTRANSFERASE NDUFAF7, MITOCHONDRIAL"/>
    <property type="match status" value="1"/>
</dbReference>
<evidence type="ECO:0000256" key="1">
    <source>
        <dbReference type="ARBA" id="ARBA00022603"/>
    </source>
</evidence>
<reference evidence="3" key="3">
    <citation type="submission" date="2020-02" db="EMBL/GenBank/DDBJ databases">
        <authorList>
            <person name="Sarangi A.N."/>
            <person name="Ghosh S."/>
            <person name="Mukherjee M."/>
            <person name="Tripathy S."/>
        </authorList>
    </citation>
    <scope>NUCLEOTIDE SEQUENCE</scope>
    <source>
        <strain evidence="3">BDU141951</strain>
    </source>
</reference>
<dbReference type="InterPro" id="IPR038375">
    <property type="entry name" value="NDUFAF7_sf"/>
</dbReference>
<dbReference type="SUPFAM" id="SSF53335">
    <property type="entry name" value="S-adenosyl-L-methionine-dependent methyltransferases"/>
    <property type="match status" value="1"/>
</dbReference>
<comment type="caution">
    <text evidence="3">The sequence shown here is derived from an EMBL/GenBank/DDBJ whole genome shotgun (WGS) entry which is preliminary data.</text>
</comment>
<dbReference type="PANTHER" id="PTHR12049:SF7">
    <property type="entry name" value="PROTEIN ARGININE METHYLTRANSFERASE NDUFAF7, MITOCHONDRIAL"/>
    <property type="match status" value="1"/>
</dbReference>
<keyword evidence="2" id="KW-0808">Transferase</keyword>
<dbReference type="InterPro" id="IPR029063">
    <property type="entry name" value="SAM-dependent_MTases_sf"/>
</dbReference>
<dbReference type="GO" id="GO:0032259">
    <property type="term" value="P:methylation"/>
    <property type="evidence" value="ECO:0007669"/>
    <property type="project" value="UniProtKB-KW"/>
</dbReference>